<keyword evidence="2" id="KW-1185">Reference proteome</keyword>
<keyword evidence="1" id="KW-0858">Xylan degradation</keyword>
<evidence type="ECO:0000313" key="2">
    <source>
        <dbReference type="Proteomes" id="UP000019109"/>
    </source>
</evidence>
<comment type="caution">
    <text evidence="1">The sequence shown here is derived from an EMBL/GenBank/DDBJ whole genome shotgun (WGS) entry which is preliminary data.</text>
</comment>
<proteinExistence type="predicted"/>
<keyword evidence="1" id="KW-0326">Glycosidase</keyword>
<sequence length="50" mass="5430">MAILDVHPNVLIFVEGVEMYPKDGVWDDETFDTSPWTGTMTTTATGGAVI</sequence>
<gene>
    <name evidence="1" type="ORF">JCM21531_4140</name>
</gene>
<keyword evidence="1" id="KW-0624">Polysaccharide degradation</keyword>
<name>W4VBH0_9FIRM</name>
<protein>
    <submittedName>
        <fullName evidence="1">Endo-1,4-beta-xylanase A</fullName>
    </submittedName>
</protein>
<dbReference type="GO" id="GO:0045493">
    <property type="term" value="P:xylan catabolic process"/>
    <property type="evidence" value="ECO:0007669"/>
    <property type="project" value="UniProtKB-KW"/>
</dbReference>
<keyword evidence="1" id="KW-0378">Hydrolase</keyword>
<reference evidence="1" key="1">
    <citation type="journal article" date="2014" name="Genome Announc.">
        <title>Draft Genome Sequence of Clostridium straminisolvens Strain JCM 21531T, Isolated from a Cellulose-Degrading Bacterial Community.</title>
        <authorList>
            <person name="Yuki M."/>
            <person name="Oshima K."/>
            <person name="Suda W."/>
            <person name="Sakamoto M."/>
            <person name="Kitamura K."/>
            <person name="Iida T."/>
            <person name="Hattori M."/>
            <person name="Ohkuma M."/>
        </authorList>
    </citation>
    <scope>NUCLEOTIDE SEQUENCE [LARGE SCALE GENOMIC DNA]</scope>
    <source>
        <strain evidence="1">JCM 21531</strain>
    </source>
</reference>
<keyword evidence="1" id="KW-0119">Carbohydrate metabolism</keyword>
<dbReference type="Proteomes" id="UP000019109">
    <property type="component" value="Unassembled WGS sequence"/>
</dbReference>
<dbReference type="AlphaFoldDB" id="W4VBH0"/>
<dbReference type="EMBL" id="BAVR01000075">
    <property type="protein sequence ID" value="GAE90521.1"/>
    <property type="molecule type" value="Genomic_DNA"/>
</dbReference>
<organism evidence="1 2">
    <name type="scientific">Acetivibrio straminisolvens JCM 21531</name>
    <dbReference type="NCBI Taxonomy" id="1294263"/>
    <lineage>
        <taxon>Bacteria</taxon>
        <taxon>Bacillati</taxon>
        <taxon>Bacillota</taxon>
        <taxon>Clostridia</taxon>
        <taxon>Eubacteriales</taxon>
        <taxon>Oscillospiraceae</taxon>
        <taxon>Acetivibrio</taxon>
    </lineage>
</organism>
<dbReference type="STRING" id="1294263.JCM21531_4140"/>
<dbReference type="GO" id="GO:0016798">
    <property type="term" value="F:hydrolase activity, acting on glycosyl bonds"/>
    <property type="evidence" value="ECO:0007669"/>
    <property type="project" value="UniProtKB-KW"/>
</dbReference>
<evidence type="ECO:0000313" key="1">
    <source>
        <dbReference type="EMBL" id="GAE90521.1"/>
    </source>
</evidence>
<accession>W4VBH0</accession>